<evidence type="ECO:0000313" key="8">
    <source>
        <dbReference type="Proteomes" id="UP001652620"/>
    </source>
</evidence>
<evidence type="ECO:0000256" key="4">
    <source>
        <dbReference type="ARBA" id="ARBA00023157"/>
    </source>
</evidence>
<keyword evidence="2" id="KW-0719">Serine esterase</keyword>
<dbReference type="PANTHER" id="PTHR43142:SF1">
    <property type="entry name" value="CARBOXYLIC ESTER HYDROLASE"/>
    <property type="match status" value="1"/>
</dbReference>
<keyword evidence="3" id="KW-0378">Hydrolase</keyword>
<evidence type="ECO:0000256" key="2">
    <source>
        <dbReference type="ARBA" id="ARBA00022487"/>
    </source>
</evidence>
<dbReference type="InterPro" id="IPR002018">
    <property type="entry name" value="CarbesteraseB"/>
</dbReference>
<dbReference type="Proteomes" id="UP001652620">
    <property type="component" value="Chromosome 2"/>
</dbReference>
<dbReference type="Pfam" id="PF00135">
    <property type="entry name" value="COesterase"/>
    <property type="match status" value="1"/>
</dbReference>
<evidence type="ECO:0000256" key="6">
    <source>
        <dbReference type="ARBA" id="ARBA00039155"/>
    </source>
</evidence>
<proteinExistence type="inferred from homology"/>
<sequence>MTQVQPQFQLLHRRTQLPKLWDRILEPTVSTPSGKVRGQLREGIYGNTYYSFDGIPYAKPPLGKLRFKSPQPVESWLGVRDCTICPPKCVHANIYTGVIDGIEDCLYLNVFTKKLHSAKPLPVLVYLYGGRFTAGDATRNSWGPDYFMMKDVILITIGYRLGALGFLSFPEPELQVPGNAGLKDIVMALQWIKKNCQYFNGDPDNITLFGHSSGSQAAQLLMYLPQCENLFHKVILISGMQMHLRRIPQLEYRFAKHLGYKGKEDNHDILAYLSALPAERLCDLKIWTPEELKQCPLFVFSLTLENESAPDALLTKDPLDMYANKQSWCHSIPIVLGGNSFESLMHYNYFTKQPELYETLRKHPEYLLSHEVREKCDVHTQQQLAKKLVRLHLGAEELDIEQSFDVMRLSSYDFMYHPIYRYLKTRIPNAKAPTYLYRFDFDSPYFNLYRIKHFGSEVRGVSHVDELSYIFLMPNSFKLQRNSKEFKMIECMIDWITAFARNSDPNCEKLSSLVWKPLTADARYCLNISDELSFVKWPEEEMCVLWDQYYKETGIRTF</sequence>
<evidence type="ECO:0000256" key="3">
    <source>
        <dbReference type="ARBA" id="ARBA00022801"/>
    </source>
</evidence>
<comment type="similarity">
    <text evidence="1">Belongs to the type-B carboxylesterase/lipase family.</text>
</comment>
<keyword evidence="8" id="KW-1185">Reference proteome</keyword>
<evidence type="ECO:0000256" key="5">
    <source>
        <dbReference type="ARBA" id="ARBA00023180"/>
    </source>
</evidence>
<feature type="domain" description="Carboxylesterase type B" evidence="7">
    <location>
        <begin position="26"/>
        <end position="543"/>
    </location>
</feature>
<dbReference type="EC" id="3.1.1.1" evidence="6"/>
<evidence type="ECO:0000256" key="1">
    <source>
        <dbReference type="ARBA" id="ARBA00005964"/>
    </source>
</evidence>
<evidence type="ECO:0000259" key="7">
    <source>
        <dbReference type="Pfam" id="PF00135"/>
    </source>
</evidence>
<dbReference type="Gene3D" id="3.40.50.1820">
    <property type="entry name" value="alpha/beta hydrolase"/>
    <property type="match status" value="1"/>
</dbReference>
<reference evidence="8" key="1">
    <citation type="submission" date="2025-05" db="UniProtKB">
        <authorList>
            <consortium name="RefSeq"/>
        </authorList>
    </citation>
    <scope>NUCLEOTIDE SEQUENCE [LARGE SCALE GENOMIC DNA]</scope>
</reference>
<protein>
    <recommendedName>
        <fullName evidence="6">carboxylesterase</fullName>
        <ecNumber evidence="6">3.1.1.1</ecNumber>
    </recommendedName>
</protein>
<dbReference type="GeneID" id="105230318"/>
<dbReference type="RefSeq" id="XP_049303021.1">
    <property type="nucleotide sequence ID" value="XM_049447064.1"/>
</dbReference>
<dbReference type="InterPro" id="IPR029058">
    <property type="entry name" value="AB_hydrolase_fold"/>
</dbReference>
<dbReference type="SUPFAM" id="SSF53474">
    <property type="entry name" value="alpha/beta-Hydrolases"/>
    <property type="match status" value="1"/>
</dbReference>
<accession>A0ABM3J1B4</accession>
<keyword evidence="5" id="KW-0325">Glycoprotein</keyword>
<name>A0ABM3J1B4_BACDO</name>
<reference evidence="9" key="2">
    <citation type="submission" date="2025-08" db="UniProtKB">
        <authorList>
            <consortium name="RefSeq"/>
        </authorList>
    </citation>
    <scope>IDENTIFICATION</scope>
    <source>
        <tissue evidence="9">Adult</tissue>
    </source>
</reference>
<gene>
    <name evidence="9" type="primary">LOC105230318</name>
</gene>
<keyword evidence="4" id="KW-1015">Disulfide bond</keyword>
<dbReference type="PANTHER" id="PTHR43142">
    <property type="entry name" value="CARBOXYLIC ESTER HYDROLASE"/>
    <property type="match status" value="1"/>
</dbReference>
<organism evidence="8 9">
    <name type="scientific">Bactrocera dorsalis</name>
    <name type="common">Oriental fruit fly</name>
    <name type="synonym">Dacus dorsalis</name>
    <dbReference type="NCBI Taxonomy" id="27457"/>
    <lineage>
        <taxon>Eukaryota</taxon>
        <taxon>Metazoa</taxon>
        <taxon>Ecdysozoa</taxon>
        <taxon>Arthropoda</taxon>
        <taxon>Hexapoda</taxon>
        <taxon>Insecta</taxon>
        <taxon>Pterygota</taxon>
        <taxon>Neoptera</taxon>
        <taxon>Endopterygota</taxon>
        <taxon>Diptera</taxon>
        <taxon>Brachycera</taxon>
        <taxon>Muscomorpha</taxon>
        <taxon>Tephritoidea</taxon>
        <taxon>Tephritidae</taxon>
        <taxon>Bactrocera</taxon>
        <taxon>Bactrocera</taxon>
    </lineage>
</organism>
<evidence type="ECO:0000313" key="9">
    <source>
        <dbReference type="RefSeq" id="XP_049303021.1"/>
    </source>
</evidence>